<dbReference type="Proteomes" id="UP000011713">
    <property type="component" value="Unassembled WGS sequence"/>
</dbReference>
<dbReference type="EnsemblProtists" id="HpaT802133">
    <property type="protein sequence ID" value="HpaP802133"/>
    <property type="gene ID" value="HpaG802133"/>
</dbReference>
<dbReference type="HOGENOM" id="CLU_2627180_0_0_1"/>
<dbReference type="EMBL" id="JH597778">
    <property type="status" value="NOT_ANNOTATED_CDS"/>
    <property type="molecule type" value="Genomic_DNA"/>
</dbReference>
<keyword evidence="1" id="KW-0472">Membrane</keyword>
<protein>
    <submittedName>
        <fullName evidence="2">Uncharacterized protein</fullName>
    </submittedName>
</protein>
<evidence type="ECO:0000313" key="2">
    <source>
        <dbReference type="EnsemblProtists" id="HpaP802133"/>
    </source>
</evidence>
<evidence type="ECO:0000313" key="3">
    <source>
        <dbReference type="Proteomes" id="UP000011713"/>
    </source>
</evidence>
<keyword evidence="3" id="KW-1185">Reference proteome</keyword>
<keyword evidence="1" id="KW-1133">Transmembrane helix</keyword>
<accession>M4B781</accession>
<name>M4B781_HYAAE</name>
<dbReference type="AlphaFoldDB" id="M4B781"/>
<reference evidence="3" key="1">
    <citation type="journal article" date="2010" name="Science">
        <title>Signatures of adaptation to obligate biotrophy in the Hyaloperonospora arabidopsidis genome.</title>
        <authorList>
            <person name="Baxter L."/>
            <person name="Tripathy S."/>
            <person name="Ishaque N."/>
            <person name="Boot N."/>
            <person name="Cabral A."/>
            <person name="Kemen E."/>
            <person name="Thines M."/>
            <person name="Ah-Fong A."/>
            <person name="Anderson R."/>
            <person name="Badejoko W."/>
            <person name="Bittner-Eddy P."/>
            <person name="Boore J.L."/>
            <person name="Chibucos M.C."/>
            <person name="Coates M."/>
            <person name="Dehal P."/>
            <person name="Delehaunty K."/>
            <person name="Dong S."/>
            <person name="Downton P."/>
            <person name="Dumas B."/>
            <person name="Fabro G."/>
            <person name="Fronick C."/>
            <person name="Fuerstenberg S.I."/>
            <person name="Fulton L."/>
            <person name="Gaulin E."/>
            <person name="Govers F."/>
            <person name="Hughes L."/>
            <person name="Humphray S."/>
            <person name="Jiang R.H."/>
            <person name="Judelson H."/>
            <person name="Kamoun S."/>
            <person name="Kyung K."/>
            <person name="Meijer H."/>
            <person name="Minx P."/>
            <person name="Morris P."/>
            <person name="Nelson J."/>
            <person name="Phuntumart V."/>
            <person name="Qutob D."/>
            <person name="Rehmany A."/>
            <person name="Rougon-Cardoso A."/>
            <person name="Ryden P."/>
            <person name="Torto-Alalibo T."/>
            <person name="Studholme D."/>
            <person name="Wang Y."/>
            <person name="Win J."/>
            <person name="Wood J."/>
            <person name="Clifton S.W."/>
            <person name="Rogers J."/>
            <person name="Van den Ackerveken G."/>
            <person name="Jones J.D."/>
            <person name="McDowell J.M."/>
            <person name="Beynon J."/>
            <person name="Tyler B.M."/>
        </authorList>
    </citation>
    <scope>NUCLEOTIDE SEQUENCE [LARGE SCALE GENOMIC DNA]</scope>
    <source>
        <strain evidence="3">Emoy2</strain>
    </source>
</reference>
<dbReference type="VEuPathDB" id="FungiDB:HpaG802133"/>
<dbReference type="InParanoid" id="M4B781"/>
<feature type="transmembrane region" description="Helical" evidence="1">
    <location>
        <begin position="54"/>
        <end position="73"/>
    </location>
</feature>
<sequence length="78" mass="8335">MAGGRTNAVAIRTHAQQDQIKASLPRAVSSAILTAKRTQAVRSSGSHNVQKRRFVRLVVAVVVCNGVSLLHVITLDTC</sequence>
<keyword evidence="1" id="KW-0812">Transmembrane</keyword>
<reference evidence="2" key="2">
    <citation type="submission" date="2015-06" db="UniProtKB">
        <authorList>
            <consortium name="EnsemblProtists"/>
        </authorList>
    </citation>
    <scope>IDENTIFICATION</scope>
    <source>
        <strain evidence="2">Emoy2</strain>
    </source>
</reference>
<proteinExistence type="predicted"/>
<evidence type="ECO:0000256" key="1">
    <source>
        <dbReference type="SAM" id="Phobius"/>
    </source>
</evidence>
<organism evidence="2 3">
    <name type="scientific">Hyaloperonospora arabidopsidis (strain Emoy2)</name>
    <name type="common">Downy mildew agent</name>
    <name type="synonym">Peronospora arabidopsidis</name>
    <dbReference type="NCBI Taxonomy" id="559515"/>
    <lineage>
        <taxon>Eukaryota</taxon>
        <taxon>Sar</taxon>
        <taxon>Stramenopiles</taxon>
        <taxon>Oomycota</taxon>
        <taxon>Peronosporomycetes</taxon>
        <taxon>Peronosporales</taxon>
        <taxon>Peronosporaceae</taxon>
        <taxon>Hyaloperonospora</taxon>
    </lineage>
</organism>